<evidence type="ECO:0000256" key="12">
    <source>
        <dbReference type="ARBA" id="ARBA00023136"/>
    </source>
</evidence>
<gene>
    <name evidence="17" type="ORF">ODALV1_LOCUS192</name>
</gene>
<keyword evidence="8" id="KW-0547">Nucleotide-binding</keyword>
<feature type="region of interest" description="Disordered" evidence="14">
    <location>
        <begin position="770"/>
        <end position="793"/>
    </location>
</feature>
<evidence type="ECO:0000259" key="16">
    <source>
        <dbReference type="PROSITE" id="PS50011"/>
    </source>
</evidence>
<feature type="region of interest" description="Disordered" evidence="14">
    <location>
        <begin position="177"/>
        <end position="222"/>
    </location>
</feature>
<dbReference type="Gene3D" id="2.10.60.10">
    <property type="entry name" value="CD59"/>
    <property type="match status" value="1"/>
</dbReference>
<feature type="region of interest" description="Disordered" evidence="14">
    <location>
        <begin position="91"/>
        <end position="110"/>
    </location>
</feature>
<dbReference type="Pfam" id="PF00069">
    <property type="entry name" value="Pkinase"/>
    <property type="match status" value="1"/>
</dbReference>
<dbReference type="PANTHER" id="PTHR23255">
    <property type="entry name" value="TRANSFORMING GROWTH FACTOR-BETA RECEPTOR TYPE I AND II"/>
    <property type="match status" value="1"/>
</dbReference>
<comment type="subcellular location">
    <subcellularLocation>
        <location evidence="1">Membrane</location>
        <topology evidence="1">Single-pass type I membrane protein</topology>
    </subcellularLocation>
</comment>
<keyword evidence="18" id="KW-1185">Reference proteome</keyword>
<evidence type="ECO:0000256" key="7">
    <source>
        <dbReference type="ARBA" id="ARBA00022729"/>
    </source>
</evidence>
<feature type="region of interest" description="Disordered" evidence="14">
    <location>
        <begin position="31"/>
        <end position="54"/>
    </location>
</feature>
<dbReference type="Gene3D" id="3.30.200.20">
    <property type="entry name" value="Phosphorylase Kinase, domain 1"/>
    <property type="match status" value="1"/>
</dbReference>
<name>A0ABP1PJQ5_9HEXA</name>
<keyword evidence="5" id="KW-0808">Transferase</keyword>
<evidence type="ECO:0000256" key="11">
    <source>
        <dbReference type="ARBA" id="ARBA00022989"/>
    </source>
</evidence>
<feature type="region of interest" description="Disordered" evidence="14">
    <location>
        <begin position="595"/>
        <end position="622"/>
    </location>
</feature>
<keyword evidence="7 15" id="KW-0732">Signal</keyword>
<feature type="compositionally biased region" description="Low complexity" evidence="14">
    <location>
        <begin position="841"/>
        <end position="851"/>
    </location>
</feature>
<keyword evidence="13" id="KW-0675">Receptor</keyword>
<keyword evidence="10" id="KW-0067">ATP-binding</keyword>
<feature type="compositionally biased region" description="Gly residues" evidence="14">
    <location>
        <begin position="37"/>
        <end position="46"/>
    </location>
</feature>
<evidence type="ECO:0000256" key="10">
    <source>
        <dbReference type="ARBA" id="ARBA00022840"/>
    </source>
</evidence>
<dbReference type="CDD" id="cd23533">
    <property type="entry name" value="TFP_LU_ECD_BMPR2_like"/>
    <property type="match status" value="1"/>
</dbReference>
<organism evidence="17 18">
    <name type="scientific">Orchesella dallaii</name>
    <dbReference type="NCBI Taxonomy" id="48710"/>
    <lineage>
        <taxon>Eukaryota</taxon>
        <taxon>Metazoa</taxon>
        <taxon>Ecdysozoa</taxon>
        <taxon>Arthropoda</taxon>
        <taxon>Hexapoda</taxon>
        <taxon>Collembola</taxon>
        <taxon>Entomobryomorpha</taxon>
        <taxon>Entomobryoidea</taxon>
        <taxon>Orchesellidae</taxon>
        <taxon>Orchesellinae</taxon>
        <taxon>Orchesella</taxon>
    </lineage>
</organism>
<evidence type="ECO:0000256" key="4">
    <source>
        <dbReference type="ARBA" id="ARBA00022527"/>
    </source>
</evidence>
<evidence type="ECO:0000313" key="18">
    <source>
        <dbReference type="Proteomes" id="UP001642540"/>
    </source>
</evidence>
<dbReference type="EMBL" id="CAXLJM020000001">
    <property type="protein sequence ID" value="CAL8068278.1"/>
    <property type="molecule type" value="Genomic_DNA"/>
</dbReference>
<dbReference type="Proteomes" id="UP001642540">
    <property type="component" value="Unassembled WGS sequence"/>
</dbReference>
<proteinExistence type="inferred from homology"/>
<dbReference type="SUPFAM" id="SSF57302">
    <property type="entry name" value="Snake toxin-like"/>
    <property type="match status" value="1"/>
</dbReference>
<evidence type="ECO:0000256" key="3">
    <source>
        <dbReference type="ARBA" id="ARBA00012401"/>
    </source>
</evidence>
<keyword evidence="6" id="KW-0812">Transmembrane</keyword>
<evidence type="ECO:0000256" key="15">
    <source>
        <dbReference type="SAM" id="SignalP"/>
    </source>
</evidence>
<evidence type="ECO:0000256" key="2">
    <source>
        <dbReference type="ARBA" id="ARBA00009605"/>
    </source>
</evidence>
<keyword evidence="11" id="KW-1133">Transmembrane helix</keyword>
<feature type="region of interest" description="Disordered" evidence="14">
    <location>
        <begin position="841"/>
        <end position="926"/>
    </location>
</feature>
<evidence type="ECO:0000256" key="1">
    <source>
        <dbReference type="ARBA" id="ARBA00004479"/>
    </source>
</evidence>
<dbReference type="Gene3D" id="1.10.510.10">
    <property type="entry name" value="Transferase(Phosphotransferase) domain 1"/>
    <property type="match status" value="1"/>
</dbReference>
<dbReference type="PROSITE" id="PS50011">
    <property type="entry name" value="PROTEIN_KINASE_DOM"/>
    <property type="match status" value="1"/>
</dbReference>
<evidence type="ECO:0000256" key="9">
    <source>
        <dbReference type="ARBA" id="ARBA00022777"/>
    </source>
</evidence>
<dbReference type="EC" id="2.7.11.30" evidence="3"/>
<feature type="compositionally biased region" description="Low complexity" evidence="14">
    <location>
        <begin position="603"/>
        <end position="617"/>
    </location>
</feature>
<keyword evidence="4" id="KW-0723">Serine/threonine-protein kinase</keyword>
<feature type="signal peptide" evidence="15">
    <location>
        <begin position="1"/>
        <end position="31"/>
    </location>
</feature>
<feature type="compositionally biased region" description="Acidic residues" evidence="14">
    <location>
        <begin position="96"/>
        <end position="106"/>
    </location>
</feature>
<feature type="compositionally biased region" description="Low complexity" evidence="14">
    <location>
        <begin position="188"/>
        <end position="210"/>
    </location>
</feature>
<dbReference type="InterPro" id="IPR011009">
    <property type="entry name" value="Kinase-like_dom_sf"/>
</dbReference>
<feature type="compositionally biased region" description="Gly residues" evidence="14">
    <location>
        <begin position="774"/>
        <end position="787"/>
    </location>
</feature>
<dbReference type="InterPro" id="IPR000333">
    <property type="entry name" value="TGFB_receptor"/>
</dbReference>
<feature type="chain" id="PRO_5046419989" description="receptor protein serine/threonine kinase" evidence="15">
    <location>
        <begin position="32"/>
        <end position="926"/>
    </location>
</feature>
<accession>A0ABP1PJQ5</accession>
<evidence type="ECO:0000256" key="13">
    <source>
        <dbReference type="ARBA" id="ARBA00023170"/>
    </source>
</evidence>
<reference evidence="17 18" key="1">
    <citation type="submission" date="2024-08" db="EMBL/GenBank/DDBJ databases">
        <authorList>
            <person name="Cucini C."/>
            <person name="Frati F."/>
        </authorList>
    </citation>
    <scope>NUCLEOTIDE SEQUENCE [LARGE SCALE GENOMIC DNA]</scope>
</reference>
<sequence>MRSKCLGWGRLNLLLVLVFLTLFLAVEEISSSPSSSVGGGGGGGSSGSANGLEPSPPISLATLAIRRGGIKGRRRCVFLNDELGTAIKLPVSPFSGEEDENEEEQNEHDITNHDELFVDDEPAITEVICSKDSHYCYSLWNEVNGSKVFTKQGCWEASSNDDCKSNLCMAKVELPKKDQASSGGGETGNENGNGITTTSTSTSTTTTTASPPHSQHPPGTESLLSKKKDQNFYCCCDGDNCNHDVGITYVEASSSEEEMDDEDENGGGRSLPVILIFSGSIMIGLLIIFAGYKYWRRLSLHYNKNRAAGMNGGGGDGQGGIDLEEGMMGGEGKLLLIGGDGEYLEDRNIIDGIQLVVLLARGKFAMVYEGKIPSLSDAPYALKCFTKDQKEFFENEKFVFNYLGKHCNHENIIKYHGWQDFEVGPTTHLILVLDKICPGNLREYLQSVATPSTSDGDENGEENASVLKLADVLRICSGISSGLSYLHGENRDEIVIAHRDLTSKNILLDGETLTPKITDFGLSLVTKGSKYYWAGRERQAEFCSLAEAGTLRYMAPELLEGAVNLKDCENALKQADVYALALIIWEVANCSRDVRLTRPPPQGNAQQNQQQNQSQQQEGTEETRIFSVHHNLPYEEEIGKDNLSMELLTRHVVQYRNRPHFRRWRDTPHTRQLRDTLIESWDAEPDARLTALCIVERLLDIRNIRVKNSDLASLAIIGNNMVSTQQPMAQTPLESPSQGQGLFGSDYPAVIDAPWTGRNPCLQRNLLTATASSNGGGGGGNDGGGSTSGSSGMMMMGGLGGGGVLNSDSNLEHHHLLLNYDYKNQANLNYYHNYVGGSSGGASYSSTSTTSAGGGGNGGGNSTEMSNVSSINDGHDNHHNLANRQNHPLIDTRYNPNGGQNGGQGQGVVQPPPLPPTIPFVQNLHA</sequence>
<evidence type="ECO:0000256" key="14">
    <source>
        <dbReference type="SAM" id="MobiDB-lite"/>
    </source>
</evidence>
<comment type="similarity">
    <text evidence="2">Belongs to the protein kinase superfamily. TKL Ser/Thr protein kinase family. TGFB receptor subfamily.</text>
</comment>
<dbReference type="PANTHER" id="PTHR23255:SF100">
    <property type="entry name" value="RECEPTOR PROTEIN SERINE_THREONINE KINASE"/>
    <property type="match status" value="1"/>
</dbReference>
<comment type="caution">
    <text evidence="17">The sequence shown here is derived from an EMBL/GenBank/DDBJ whole genome shotgun (WGS) entry which is preliminary data.</text>
</comment>
<feature type="compositionally biased region" description="Gly residues" evidence="14">
    <location>
        <begin position="852"/>
        <end position="861"/>
    </location>
</feature>
<keyword evidence="12" id="KW-0472">Membrane</keyword>
<evidence type="ECO:0000256" key="8">
    <source>
        <dbReference type="ARBA" id="ARBA00022741"/>
    </source>
</evidence>
<dbReference type="SUPFAM" id="SSF56112">
    <property type="entry name" value="Protein kinase-like (PK-like)"/>
    <property type="match status" value="1"/>
</dbReference>
<feature type="domain" description="Protein kinase" evidence="16">
    <location>
        <begin position="353"/>
        <end position="706"/>
    </location>
</feature>
<keyword evidence="9" id="KW-0418">Kinase</keyword>
<evidence type="ECO:0000256" key="5">
    <source>
        <dbReference type="ARBA" id="ARBA00022679"/>
    </source>
</evidence>
<dbReference type="InterPro" id="IPR000719">
    <property type="entry name" value="Prot_kinase_dom"/>
</dbReference>
<dbReference type="InterPro" id="IPR045860">
    <property type="entry name" value="Snake_toxin-like_sf"/>
</dbReference>
<protein>
    <recommendedName>
        <fullName evidence="3">receptor protein serine/threonine kinase</fullName>
        <ecNumber evidence="3">2.7.11.30</ecNumber>
    </recommendedName>
</protein>
<evidence type="ECO:0000313" key="17">
    <source>
        <dbReference type="EMBL" id="CAL8068278.1"/>
    </source>
</evidence>
<evidence type="ECO:0000256" key="6">
    <source>
        <dbReference type="ARBA" id="ARBA00022692"/>
    </source>
</evidence>